<feature type="transmembrane region" description="Helical" evidence="6">
    <location>
        <begin position="18"/>
        <end position="38"/>
    </location>
</feature>
<keyword evidence="6" id="KW-1133">Transmembrane helix</keyword>
<dbReference type="GO" id="GO:0000139">
    <property type="term" value="C:Golgi membrane"/>
    <property type="evidence" value="ECO:0007669"/>
    <property type="project" value="UniProtKB-SubCell"/>
</dbReference>
<dbReference type="Pfam" id="PF03016">
    <property type="entry name" value="Exostosin_GT47"/>
    <property type="match status" value="1"/>
</dbReference>
<protein>
    <submittedName>
        <fullName evidence="9">Probable xyloglucan galactosyltransferase GT14</fullName>
    </submittedName>
</protein>
<dbReference type="InterPro" id="IPR004263">
    <property type="entry name" value="Exostosin"/>
</dbReference>
<name>A0A1S2YB67_CICAR</name>
<organism evidence="8 9">
    <name type="scientific">Cicer arietinum</name>
    <name type="common">Chickpea</name>
    <name type="synonym">Garbanzo</name>
    <dbReference type="NCBI Taxonomy" id="3827"/>
    <lineage>
        <taxon>Eukaryota</taxon>
        <taxon>Viridiplantae</taxon>
        <taxon>Streptophyta</taxon>
        <taxon>Embryophyta</taxon>
        <taxon>Tracheophyta</taxon>
        <taxon>Spermatophyta</taxon>
        <taxon>Magnoliopsida</taxon>
        <taxon>eudicotyledons</taxon>
        <taxon>Gunneridae</taxon>
        <taxon>Pentapetalae</taxon>
        <taxon>rosids</taxon>
        <taxon>fabids</taxon>
        <taxon>Fabales</taxon>
        <taxon>Fabaceae</taxon>
        <taxon>Papilionoideae</taxon>
        <taxon>50 kb inversion clade</taxon>
        <taxon>NPAAA clade</taxon>
        <taxon>Hologalegina</taxon>
        <taxon>IRL clade</taxon>
        <taxon>Cicereae</taxon>
        <taxon>Cicer</taxon>
    </lineage>
</organism>
<keyword evidence="8" id="KW-1185">Reference proteome</keyword>
<keyword evidence="6" id="KW-0472">Membrane</keyword>
<dbReference type="PaxDb" id="3827-XP_004502248.1"/>
<evidence type="ECO:0000256" key="6">
    <source>
        <dbReference type="SAM" id="Phobius"/>
    </source>
</evidence>
<keyword evidence="3 9" id="KW-0808">Transferase</keyword>
<dbReference type="RefSeq" id="XP_004502248.1">
    <property type="nucleotide sequence ID" value="XM_004502191.3"/>
</dbReference>
<dbReference type="InterPro" id="IPR040911">
    <property type="entry name" value="Exostosin_GT47"/>
</dbReference>
<accession>A0A1S2YB67</accession>
<dbReference type="PANTHER" id="PTHR11062:SF241">
    <property type="entry name" value="XYLOGLUCAN GALACTOSYLTRANSFERASE GT14-RELATED"/>
    <property type="match status" value="1"/>
</dbReference>
<dbReference type="GeneID" id="101493537"/>
<evidence type="ECO:0000256" key="5">
    <source>
        <dbReference type="ARBA" id="ARBA00023034"/>
    </source>
</evidence>
<evidence type="ECO:0000256" key="2">
    <source>
        <dbReference type="ARBA" id="ARBA00010271"/>
    </source>
</evidence>
<comment type="subcellular location">
    <subcellularLocation>
        <location evidence="1">Golgi apparatus membrane</location>
        <topology evidence="1">Single-pass type II membrane protein</topology>
    </subcellularLocation>
</comment>
<comment type="similarity">
    <text evidence="2">Belongs to the glycosyltransferase 47 family.</text>
</comment>
<evidence type="ECO:0000313" key="9">
    <source>
        <dbReference type="RefSeq" id="XP_004502248.1"/>
    </source>
</evidence>
<evidence type="ECO:0000256" key="3">
    <source>
        <dbReference type="ARBA" id="ARBA00022676"/>
    </source>
</evidence>
<keyword evidence="5" id="KW-0333">Golgi apparatus</keyword>
<gene>
    <name evidence="9" type="primary">LOC101493537</name>
</gene>
<sequence>MDEKPTMIIRSHNNNHQLWFAILISFLFCTLLICFDYSKTFHTPNNNLLTFSLNKQQNTDSCTNRYVYIHNLPSRFNHFLLQNCHFLTRGTDKTNMCPYINNMGLGPEIKNHNFEGKNDNVLVPNNTWYATNQFLLEVIFHNRMKNYECLTNDSSLASAIFVPSYIGLDVSRFLWVSNLTVRDSSGFELVKWLVEKPEWKRMFGRDHFIVSGRISWDFRRQFDDLAYWGSKFRFLPESMNMSMLAVEGSSWKNDYAIPYPTSFHPSMDNDVYQWQNKIRHQKREFLFTFTGAPRPELEDSMRGKIIQHCRGSSVCKFIDCSYGVENCDNPVNVMKVFENSVFSLQPPGDSYTRRSIFDSILAGCIPVFFHPGTAYSQYRWHLPKNRTKYSVYIPVKDVKKWNVDIEKVLLGIPENEVIAMREEVIKLVPKIVYADPNTKLDKFEDAFDLALKGILERIENVREAMREGRDPSVGFADEDHYKYTFSGEKY</sequence>
<dbReference type="KEGG" id="cam:101493537"/>
<reference evidence="9" key="2">
    <citation type="submission" date="2025-08" db="UniProtKB">
        <authorList>
            <consortium name="RefSeq"/>
        </authorList>
    </citation>
    <scope>IDENTIFICATION</scope>
    <source>
        <tissue evidence="9">Etiolated seedlings</tissue>
    </source>
</reference>
<dbReference type="eggNOG" id="KOG1021">
    <property type="taxonomic scope" value="Eukaryota"/>
</dbReference>
<keyword evidence="3 9" id="KW-0328">Glycosyltransferase</keyword>
<evidence type="ECO:0000313" key="8">
    <source>
        <dbReference type="Proteomes" id="UP000087171"/>
    </source>
</evidence>
<dbReference type="AlphaFoldDB" id="A0A1S2YB67"/>
<feature type="domain" description="Exostosin GT47" evidence="7">
    <location>
        <begin position="62"/>
        <end position="407"/>
    </location>
</feature>
<dbReference type="PANTHER" id="PTHR11062">
    <property type="entry name" value="EXOSTOSIN HEPARAN SULFATE GLYCOSYLTRANSFERASE -RELATED"/>
    <property type="match status" value="1"/>
</dbReference>
<dbReference type="STRING" id="3827.A0A1S2YB67"/>
<dbReference type="Proteomes" id="UP000087171">
    <property type="component" value="Chromosome Ca5"/>
</dbReference>
<evidence type="ECO:0000256" key="4">
    <source>
        <dbReference type="ARBA" id="ARBA00022968"/>
    </source>
</evidence>
<proteinExistence type="inferred from homology"/>
<dbReference type="OrthoDB" id="1924787at2759"/>
<keyword evidence="6" id="KW-0812">Transmembrane</keyword>
<evidence type="ECO:0000256" key="1">
    <source>
        <dbReference type="ARBA" id="ARBA00004323"/>
    </source>
</evidence>
<evidence type="ECO:0000259" key="7">
    <source>
        <dbReference type="Pfam" id="PF03016"/>
    </source>
</evidence>
<reference evidence="8" key="1">
    <citation type="journal article" date="2013" name="Nat. Biotechnol.">
        <title>Draft genome sequence of chickpea (Cicer arietinum) provides a resource for trait improvement.</title>
        <authorList>
            <person name="Varshney R.K."/>
            <person name="Song C."/>
            <person name="Saxena R.K."/>
            <person name="Azam S."/>
            <person name="Yu S."/>
            <person name="Sharpe A.G."/>
            <person name="Cannon S."/>
            <person name="Baek J."/>
            <person name="Rosen B.D."/>
            <person name="Tar'an B."/>
            <person name="Millan T."/>
            <person name="Zhang X."/>
            <person name="Ramsay L.D."/>
            <person name="Iwata A."/>
            <person name="Wang Y."/>
            <person name="Nelson W."/>
            <person name="Farmer A.D."/>
            <person name="Gaur P.M."/>
            <person name="Soderlund C."/>
            <person name="Penmetsa R.V."/>
            <person name="Xu C."/>
            <person name="Bharti A.K."/>
            <person name="He W."/>
            <person name="Winter P."/>
            <person name="Zhao S."/>
            <person name="Hane J.K."/>
            <person name="Carrasquilla-Garcia N."/>
            <person name="Condie J.A."/>
            <person name="Upadhyaya H.D."/>
            <person name="Luo M.C."/>
            <person name="Thudi M."/>
            <person name="Gowda C.L."/>
            <person name="Singh N.P."/>
            <person name="Lichtenzveig J."/>
            <person name="Gali K.K."/>
            <person name="Rubio J."/>
            <person name="Nadarajan N."/>
            <person name="Dolezel J."/>
            <person name="Bansal K.C."/>
            <person name="Xu X."/>
            <person name="Edwards D."/>
            <person name="Zhang G."/>
            <person name="Kahl G."/>
            <person name="Gil J."/>
            <person name="Singh K.B."/>
            <person name="Datta S.K."/>
            <person name="Jackson S.A."/>
            <person name="Wang J."/>
            <person name="Cook D.R."/>
        </authorList>
    </citation>
    <scope>NUCLEOTIDE SEQUENCE [LARGE SCALE GENOMIC DNA]</scope>
    <source>
        <strain evidence="8">cv. CDC Frontier</strain>
    </source>
</reference>
<dbReference type="GO" id="GO:0016757">
    <property type="term" value="F:glycosyltransferase activity"/>
    <property type="evidence" value="ECO:0007669"/>
    <property type="project" value="UniProtKB-KW"/>
</dbReference>
<keyword evidence="4" id="KW-0735">Signal-anchor</keyword>